<accession>A0A7I7YZ46</accession>
<proteinExistence type="predicted"/>
<dbReference type="PANTHER" id="PTHR38444">
    <property type="entry name" value="ENTEROBACTIN BIOSYNTHESIS PROTEIN YBDZ"/>
    <property type="match status" value="1"/>
</dbReference>
<keyword evidence="3" id="KW-1185">Reference proteome</keyword>
<protein>
    <recommendedName>
        <fullName evidence="1">MbtH-like domain-containing protein</fullName>
    </recommendedName>
</protein>
<dbReference type="SUPFAM" id="SSF160582">
    <property type="entry name" value="MbtH-like"/>
    <property type="match status" value="1"/>
</dbReference>
<reference evidence="2 3" key="1">
    <citation type="journal article" date="2019" name="Emerg. Microbes Infect.">
        <title>Comprehensive subspecies identification of 175 nontuberculous mycobacteria species based on 7547 genomic profiles.</title>
        <authorList>
            <person name="Matsumoto Y."/>
            <person name="Kinjo T."/>
            <person name="Motooka D."/>
            <person name="Nabeya D."/>
            <person name="Jung N."/>
            <person name="Uechi K."/>
            <person name="Horii T."/>
            <person name="Iida T."/>
            <person name="Fujita J."/>
            <person name="Nakamura S."/>
        </authorList>
    </citation>
    <scope>NUCLEOTIDE SEQUENCE [LARGE SCALE GENOMIC DNA]</scope>
    <source>
        <strain evidence="2 3">JCM 14742</strain>
    </source>
</reference>
<dbReference type="PANTHER" id="PTHR38444:SF1">
    <property type="entry name" value="ENTEROBACTIN BIOSYNTHESIS PROTEIN YBDZ"/>
    <property type="match status" value="1"/>
</dbReference>
<evidence type="ECO:0000313" key="2">
    <source>
        <dbReference type="EMBL" id="BBZ47086.1"/>
    </source>
</evidence>
<evidence type="ECO:0000259" key="1">
    <source>
        <dbReference type="SMART" id="SM00923"/>
    </source>
</evidence>
<dbReference type="InterPro" id="IPR005153">
    <property type="entry name" value="MbtH-like_dom"/>
</dbReference>
<dbReference type="GO" id="GO:0019290">
    <property type="term" value="P:siderophore biosynthetic process"/>
    <property type="evidence" value="ECO:0007669"/>
    <property type="project" value="TreeGrafter"/>
</dbReference>
<dbReference type="EMBL" id="AP022614">
    <property type="protein sequence ID" value="BBZ47086.1"/>
    <property type="molecule type" value="Genomic_DNA"/>
</dbReference>
<sequence length="109" mass="12314">MPERLTILTRLSSSGSIRLKGQLWGREVSILLGDIVSLNPFDDDAGTFFVLVNDEEQHSLWPTFADVPAGWRVVYGEADRAACLEYVEQNWPDIRPKSLRERLAQARGV</sequence>
<dbReference type="Proteomes" id="UP000467105">
    <property type="component" value="Chromosome"/>
</dbReference>
<organism evidence="2 3">
    <name type="scientific">Mycobacterium parmense</name>
    <dbReference type="NCBI Taxonomy" id="185642"/>
    <lineage>
        <taxon>Bacteria</taxon>
        <taxon>Bacillati</taxon>
        <taxon>Actinomycetota</taxon>
        <taxon>Actinomycetes</taxon>
        <taxon>Mycobacteriales</taxon>
        <taxon>Mycobacteriaceae</taxon>
        <taxon>Mycobacterium</taxon>
        <taxon>Mycobacterium simiae complex</taxon>
    </lineage>
</organism>
<dbReference type="SMART" id="SM00923">
    <property type="entry name" value="MbtH"/>
    <property type="match status" value="1"/>
</dbReference>
<gene>
    <name evidence="2" type="ORF">MPRM_43670</name>
</gene>
<dbReference type="InterPro" id="IPR038020">
    <property type="entry name" value="MbtH-like_sf"/>
</dbReference>
<dbReference type="Gene3D" id="3.90.820.10">
    <property type="entry name" value="Structural Genomics, Unknown Function 30-nov-00 1gh9 Mol_id"/>
    <property type="match status" value="1"/>
</dbReference>
<dbReference type="Pfam" id="PF03621">
    <property type="entry name" value="MbtH"/>
    <property type="match status" value="1"/>
</dbReference>
<name>A0A7I7YZ46_9MYCO</name>
<dbReference type="GO" id="GO:0005829">
    <property type="term" value="C:cytosol"/>
    <property type="evidence" value="ECO:0007669"/>
    <property type="project" value="TreeGrafter"/>
</dbReference>
<dbReference type="InterPro" id="IPR037407">
    <property type="entry name" value="MLP_fam"/>
</dbReference>
<dbReference type="AlphaFoldDB" id="A0A7I7YZ46"/>
<feature type="domain" description="MbtH-like" evidence="1">
    <location>
        <begin position="39"/>
        <end position="89"/>
    </location>
</feature>
<evidence type="ECO:0000313" key="3">
    <source>
        <dbReference type="Proteomes" id="UP000467105"/>
    </source>
</evidence>